<accession>A0A418SUF1</accession>
<reference evidence="3" key="1">
    <citation type="submission" date="2018-09" db="EMBL/GenBank/DDBJ databases">
        <title>Acidovorax cavernicola nov. sp. isolated from Gruta de las Maravillas (Aracena, Spain).</title>
        <authorList>
            <person name="Jurado V."/>
            <person name="Gutierrez-Patricio S."/>
            <person name="Gonzalez-Pimentel J.L."/>
            <person name="Miller A.Z."/>
            <person name="Laiz L."/>
            <person name="Saiz-Jimenez C."/>
        </authorList>
    </citation>
    <scope>NUCLEOTIDE SEQUENCE [LARGE SCALE GENOMIC DNA]</scope>
    <source>
        <strain evidence="3">1011MAR3C25</strain>
    </source>
</reference>
<proteinExistence type="predicted"/>
<dbReference type="Pfam" id="PF05717">
    <property type="entry name" value="TnpB_IS66"/>
    <property type="match status" value="1"/>
</dbReference>
<gene>
    <name evidence="2" type="ORF">D3P04_13165</name>
</gene>
<protein>
    <submittedName>
        <fullName evidence="2">Uncharacterized protein</fullName>
    </submittedName>
</protein>
<comment type="caution">
    <text evidence="2">The sequence shown here is derived from an EMBL/GenBank/DDBJ whole genome shotgun (WGS) entry which is preliminary data.</text>
</comment>
<name>A0A418SUF1_9RHOB</name>
<evidence type="ECO:0000313" key="3">
    <source>
        <dbReference type="Proteomes" id="UP000284202"/>
    </source>
</evidence>
<evidence type="ECO:0000313" key="2">
    <source>
        <dbReference type="EMBL" id="RJE84591.1"/>
    </source>
</evidence>
<organism evidence="2 3">
    <name type="scientific">Paracoccus onubensis</name>
    <dbReference type="NCBI Taxonomy" id="1675788"/>
    <lineage>
        <taxon>Bacteria</taxon>
        <taxon>Pseudomonadati</taxon>
        <taxon>Pseudomonadota</taxon>
        <taxon>Alphaproteobacteria</taxon>
        <taxon>Rhodobacterales</taxon>
        <taxon>Paracoccaceae</taxon>
        <taxon>Paracoccus</taxon>
    </lineage>
</organism>
<dbReference type="InterPro" id="IPR008878">
    <property type="entry name" value="Transposase_IS66_Orf2"/>
</dbReference>
<evidence type="ECO:0000256" key="1">
    <source>
        <dbReference type="SAM" id="MobiDB-lite"/>
    </source>
</evidence>
<dbReference type="AlphaFoldDB" id="A0A418SUF1"/>
<dbReference type="Proteomes" id="UP000284202">
    <property type="component" value="Unassembled WGS sequence"/>
</dbReference>
<keyword evidence="3" id="KW-1185">Reference proteome</keyword>
<sequence>MIFGRAGPVKVFVFRAERADRIKLLVRDQTGMVLVHMRYEPPRQLSRQRRRRKLLQPAQAQTDPAQNLPDTGRCKAGRVRFH</sequence>
<dbReference type="EMBL" id="QZCG01000008">
    <property type="protein sequence ID" value="RJE84591.1"/>
    <property type="molecule type" value="Genomic_DNA"/>
</dbReference>
<feature type="region of interest" description="Disordered" evidence="1">
    <location>
        <begin position="45"/>
        <end position="82"/>
    </location>
</feature>